<dbReference type="EMBL" id="SDKM01000001">
    <property type="protein sequence ID" value="RYP89072.1"/>
    <property type="molecule type" value="Genomic_DNA"/>
</dbReference>
<dbReference type="PANTHER" id="PTHR43080">
    <property type="entry name" value="CBS DOMAIN-CONTAINING PROTEIN CBSX3, MITOCHONDRIAL"/>
    <property type="match status" value="1"/>
</dbReference>
<evidence type="ECO:0000256" key="2">
    <source>
        <dbReference type="PROSITE-ProRule" id="PRU00703"/>
    </source>
</evidence>
<dbReference type="InterPro" id="IPR046342">
    <property type="entry name" value="CBS_dom_sf"/>
</dbReference>
<dbReference type="PROSITE" id="PS51371">
    <property type="entry name" value="CBS"/>
    <property type="match status" value="2"/>
</dbReference>
<dbReference type="SMART" id="SM00116">
    <property type="entry name" value="CBS"/>
    <property type="match status" value="2"/>
</dbReference>
<organism evidence="4 5">
    <name type="scientific">Nocardioides guangzhouensis</name>
    <dbReference type="NCBI Taxonomy" id="2497878"/>
    <lineage>
        <taxon>Bacteria</taxon>
        <taxon>Bacillati</taxon>
        <taxon>Actinomycetota</taxon>
        <taxon>Actinomycetes</taxon>
        <taxon>Propionibacteriales</taxon>
        <taxon>Nocardioidaceae</taxon>
        <taxon>Nocardioides</taxon>
    </lineage>
</organism>
<dbReference type="Pfam" id="PF00571">
    <property type="entry name" value="CBS"/>
    <property type="match status" value="2"/>
</dbReference>
<dbReference type="Gene3D" id="3.10.580.10">
    <property type="entry name" value="CBS-domain"/>
    <property type="match status" value="1"/>
</dbReference>
<dbReference type="InterPro" id="IPR051257">
    <property type="entry name" value="Diverse_CBS-Domain"/>
</dbReference>
<dbReference type="AlphaFoldDB" id="A0A4Q4ZL19"/>
<dbReference type="CDD" id="cd04586">
    <property type="entry name" value="CBS_pair_BON_assoc"/>
    <property type="match status" value="1"/>
</dbReference>
<name>A0A4Q4ZL19_9ACTN</name>
<dbReference type="Proteomes" id="UP000295198">
    <property type="component" value="Unassembled WGS sequence"/>
</dbReference>
<reference evidence="4 5" key="1">
    <citation type="submission" date="2019-01" db="EMBL/GenBank/DDBJ databases">
        <title>Nocardioides guangzhouensis sp. nov., an actinobacterium isolated from soil.</title>
        <authorList>
            <person name="Fu Y."/>
            <person name="Cai Y."/>
            <person name="Lin Z."/>
            <person name="Chen P."/>
        </authorList>
    </citation>
    <scope>NUCLEOTIDE SEQUENCE [LARGE SCALE GENOMIC DNA]</scope>
    <source>
        <strain evidence="4 5">130</strain>
    </source>
</reference>
<gene>
    <name evidence="4" type="ORF">EKO23_01205</name>
</gene>
<keyword evidence="5" id="KW-1185">Reference proteome</keyword>
<dbReference type="PANTHER" id="PTHR43080:SF2">
    <property type="entry name" value="CBS DOMAIN-CONTAINING PROTEIN"/>
    <property type="match status" value="1"/>
</dbReference>
<dbReference type="OrthoDB" id="9799454at2"/>
<evidence type="ECO:0000259" key="3">
    <source>
        <dbReference type="PROSITE" id="PS51371"/>
    </source>
</evidence>
<feature type="domain" description="CBS" evidence="3">
    <location>
        <begin position="140"/>
        <end position="195"/>
    </location>
</feature>
<feature type="domain" description="CBS" evidence="3">
    <location>
        <begin position="63"/>
        <end position="123"/>
    </location>
</feature>
<protein>
    <submittedName>
        <fullName evidence="4">CBS domain-containing protein</fullName>
    </submittedName>
</protein>
<accession>A0A4Q4ZL19</accession>
<evidence type="ECO:0000313" key="4">
    <source>
        <dbReference type="EMBL" id="RYP89072.1"/>
    </source>
</evidence>
<dbReference type="InterPro" id="IPR000644">
    <property type="entry name" value="CBS_dom"/>
</dbReference>
<keyword evidence="1 2" id="KW-0129">CBS domain</keyword>
<comment type="caution">
    <text evidence="4">The sequence shown here is derived from an EMBL/GenBank/DDBJ whole genome shotgun (WGS) entry which is preliminary data.</text>
</comment>
<evidence type="ECO:0000256" key="1">
    <source>
        <dbReference type="ARBA" id="ARBA00023122"/>
    </source>
</evidence>
<sequence length="255" mass="27352">MAPPADTLSVRPPAPGGPLCPCARPQRPCSGARCRSRVEVHKEGAPRRGARGEESPMLVREVMTAPAVTVSERATVKEAIGLLDRHDVAALPVVDTNGFLVGVVSEADVIREMVVPDPRVHELPVRLTTAPFLARVADVMSNHPLTVTGDTELAKAADLLTSTVVKSLPVVDHGKVVGIVSRRDIVRLLSRQDERIEAEIDELIRQDGRDWMVEVADGIVTVEGPVDVSEERLAEVLVSSVPGVIGLRFGRVTAT</sequence>
<dbReference type="SUPFAM" id="SSF54631">
    <property type="entry name" value="CBS-domain pair"/>
    <property type="match status" value="1"/>
</dbReference>
<proteinExistence type="predicted"/>
<evidence type="ECO:0000313" key="5">
    <source>
        <dbReference type="Proteomes" id="UP000295198"/>
    </source>
</evidence>